<name>A0A6C0HXP3_9ZZZZ</name>
<dbReference type="AlphaFoldDB" id="A0A6C0HXP3"/>
<feature type="transmembrane region" description="Helical" evidence="1">
    <location>
        <begin position="46"/>
        <end position="70"/>
    </location>
</feature>
<sequence>MTKNANHLATKIVIGLINLLSVFGFSISLLSYTLKNICKNPRYHYISFHGAAIWVLILSTVFAIISGVLYHFSKEEKKAENDPDENGPTYYRALTIINSIMIIICIMVLLYIHGILKIKRKNFTNSPKYEAYA</sequence>
<accession>A0A6C0HXP3</accession>
<protein>
    <submittedName>
        <fullName evidence="2">Uncharacterized protein</fullName>
    </submittedName>
</protein>
<keyword evidence="1" id="KW-0812">Transmembrane</keyword>
<reference evidence="2" key="1">
    <citation type="journal article" date="2020" name="Nature">
        <title>Giant virus diversity and host interactions through global metagenomics.</title>
        <authorList>
            <person name="Schulz F."/>
            <person name="Roux S."/>
            <person name="Paez-Espino D."/>
            <person name="Jungbluth S."/>
            <person name="Walsh D.A."/>
            <person name="Denef V.J."/>
            <person name="McMahon K.D."/>
            <person name="Konstantinidis K.T."/>
            <person name="Eloe-Fadrosh E.A."/>
            <person name="Kyrpides N.C."/>
            <person name="Woyke T."/>
        </authorList>
    </citation>
    <scope>NUCLEOTIDE SEQUENCE</scope>
    <source>
        <strain evidence="2">GVMAG-M-3300023184-177</strain>
    </source>
</reference>
<feature type="transmembrane region" description="Helical" evidence="1">
    <location>
        <begin position="90"/>
        <end position="112"/>
    </location>
</feature>
<evidence type="ECO:0000313" key="2">
    <source>
        <dbReference type="EMBL" id="QHT84613.1"/>
    </source>
</evidence>
<dbReference type="EMBL" id="MN740021">
    <property type="protein sequence ID" value="QHT84613.1"/>
    <property type="molecule type" value="Genomic_DNA"/>
</dbReference>
<keyword evidence="1" id="KW-0472">Membrane</keyword>
<proteinExistence type="predicted"/>
<feature type="transmembrane region" description="Helical" evidence="1">
    <location>
        <begin position="12"/>
        <end position="34"/>
    </location>
</feature>
<organism evidence="2">
    <name type="scientific">viral metagenome</name>
    <dbReference type="NCBI Taxonomy" id="1070528"/>
    <lineage>
        <taxon>unclassified sequences</taxon>
        <taxon>metagenomes</taxon>
        <taxon>organismal metagenomes</taxon>
    </lineage>
</organism>
<evidence type="ECO:0000256" key="1">
    <source>
        <dbReference type="SAM" id="Phobius"/>
    </source>
</evidence>
<keyword evidence="1" id="KW-1133">Transmembrane helix</keyword>